<feature type="domain" description="DNA helicase Pif1-like 2B" evidence="3">
    <location>
        <begin position="344"/>
        <end position="386"/>
    </location>
</feature>
<name>A0A1U7YSX8_NICSY</name>
<proteinExistence type="inferred from homology"/>
<dbReference type="STRING" id="4096.A0A1U7YSX8"/>
<organism evidence="4 5">
    <name type="scientific">Nicotiana sylvestris</name>
    <name type="common">Wood tobacco</name>
    <name type="synonym">South American tobacco</name>
    <dbReference type="NCBI Taxonomy" id="4096"/>
    <lineage>
        <taxon>Eukaryota</taxon>
        <taxon>Viridiplantae</taxon>
        <taxon>Streptophyta</taxon>
        <taxon>Embryophyta</taxon>
        <taxon>Tracheophyta</taxon>
        <taxon>Spermatophyta</taxon>
        <taxon>Magnoliopsida</taxon>
        <taxon>eudicotyledons</taxon>
        <taxon>Gunneridae</taxon>
        <taxon>Pentapetalae</taxon>
        <taxon>asterids</taxon>
        <taxon>lamiids</taxon>
        <taxon>Solanales</taxon>
        <taxon>Solanaceae</taxon>
        <taxon>Nicotianoideae</taxon>
        <taxon>Nicotianeae</taxon>
        <taxon>Nicotiana</taxon>
    </lineage>
</organism>
<dbReference type="GO" id="GO:0043139">
    <property type="term" value="F:5'-3' DNA helicase activity"/>
    <property type="evidence" value="ECO:0007669"/>
    <property type="project" value="UniProtKB-EC"/>
</dbReference>
<keyword evidence="1" id="KW-0378">Hydrolase</keyword>
<accession>A0A1U7YSX8</accession>
<dbReference type="eggNOG" id="KOG0987">
    <property type="taxonomic scope" value="Eukaryota"/>
</dbReference>
<dbReference type="GO" id="GO:0006281">
    <property type="term" value="P:DNA repair"/>
    <property type="evidence" value="ECO:0007669"/>
    <property type="project" value="UniProtKB-KW"/>
</dbReference>
<evidence type="ECO:0000259" key="2">
    <source>
        <dbReference type="Pfam" id="PF05970"/>
    </source>
</evidence>
<dbReference type="AlphaFoldDB" id="A0A1U7YSX8"/>
<dbReference type="EC" id="5.6.2.3" evidence="1"/>
<keyword evidence="4" id="KW-1185">Reference proteome</keyword>
<reference evidence="5" key="2">
    <citation type="submission" date="2025-08" db="UniProtKB">
        <authorList>
            <consortium name="RefSeq"/>
        </authorList>
    </citation>
    <scope>IDENTIFICATION</scope>
    <source>
        <tissue evidence="5">Leaf</tissue>
    </source>
</reference>
<dbReference type="InterPro" id="IPR010285">
    <property type="entry name" value="DNA_helicase_pif1-like_DEAD"/>
</dbReference>
<comment type="cofactor">
    <cofactor evidence="1">
        <name>Mg(2+)</name>
        <dbReference type="ChEBI" id="CHEBI:18420"/>
    </cofactor>
</comment>
<dbReference type="InterPro" id="IPR049163">
    <property type="entry name" value="Pif1-like_2B_dom"/>
</dbReference>
<comment type="catalytic activity">
    <reaction evidence="1">
        <text>ATP + H2O = ADP + phosphate + H(+)</text>
        <dbReference type="Rhea" id="RHEA:13065"/>
        <dbReference type="ChEBI" id="CHEBI:15377"/>
        <dbReference type="ChEBI" id="CHEBI:15378"/>
        <dbReference type="ChEBI" id="CHEBI:30616"/>
        <dbReference type="ChEBI" id="CHEBI:43474"/>
        <dbReference type="ChEBI" id="CHEBI:456216"/>
        <dbReference type="EC" id="5.6.2.3"/>
    </reaction>
</comment>
<dbReference type="SUPFAM" id="SSF52540">
    <property type="entry name" value="P-loop containing nucleoside triphosphate hydrolases"/>
    <property type="match status" value="2"/>
</dbReference>
<dbReference type="PANTHER" id="PTHR10492:SF100">
    <property type="entry name" value="ATP-DEPENDENT DNA HELICASE"/>
    <property type="match status" value="1"/>
</dbReference>
<keyword evidence="1" id="KW-0234">DNA repair</keyword>
<protein>
    <recommendedName>
        <fullName evidence="1">ATP-dependent DNA helicase</fullName>
        <ecNumber evidence="1">5.6.2.3</ecNumber>
    </recommendedName>
</protein>
<dbReference type="GO" id="GO:0016887">
    <property type="term" value="F:ATP hydrolysis activity"/>
    <property type="evidence" value="ECO:0007669"/>
    <property type="project" value="RHEA"/>
</dbReference>
<gene>
    <name evidence="5" type="primary">LOC104250162</name>
</gene>
<keyword evidence="1" id="KW-0233">DNA recombination</keyword>
<dbReference type="RefSeq" id="XP_009805036.1">
    <property type="nucleotide sequence ID" value="XM_009806734.1"/>
</dbReference>
<reference evidence="4" key="1">
    <citation type="journal article" date="2013" name="Genome Biol.">
        <title>Reference genomes and transcriptomes of Nicotiana sylvestris and Nicotiana tomentosiformis.</title>
        <authorList>
            <person name="Sierro N."/>
            <person name="Battey J.N."/>
            <person name="Ouadi S."/>
            <person name="Bovet L."/>
            <person name="Goepfert S."/>
            <person name="Bakaher N."/>
            <person name="Peitsch M.C."/>
            <person name="Ivanov N.V."/>
        </authorList>
    </citation>
    <scope>NUCLEOTIDE SEQUENCE [LARGE SCALE GENOMIC DNA]</scope>
</reference>
<evidence type="ECO:0000256" key="1">
    <source>
        <dbReference type="RuleBase" id="RU363044"/>
    </source>
</evidence>
<dbReference type="Pfam" id="PF05970">
    <property type="entry name" value="PIF1"/>
    <property type="match status" value="1"/>
</dbReference>
<comment type="similarity">
    <text evidence="1">Belongs to the helicase family.</text>
</comment>
<dbReference type="GeneID" id="104250162"/>
<sequence length="512" mass="58386">MGHDVNEYELIPETIRPSTTTKEAKEVHFEKSITVSEEDMLLHTRLNKKQLTTYNVITDRIFSNKAGAFFVDGPGGTGKTFLYRALLETVRSMGYIALATATSGVVASILPDGRIAHSHFKISIDIDEHSSCNISKQSALAGLILDEKLIVWDEVSMANKRMLEVFDFLLKDLMNTNVLFGGKVVVLGGDFRQILHVVRNGKKEDFINESLLYSRIWDELEKLQLSENMRAKIDPPFCDYLMRIGNGYKQASSTNKIKFFDSLVIPFTTERESLDKLFTVTYQDLNLFYSNTFCTNSHVILTTKNDFVNEINDMLIDQFPGKLRTFIGIDETTKLNNQTQFENLLQSLNPPSLPPYKLSLKENCPIMLLHNLNPYEGLCNDIRLTCYDFKTHVISAKISTVADTIAFNSRNEAKKCQNEYRKWCWICSCMWLLGANSATTGFRILDMKDSSLRKSNTKSRPTHSWFEKDSLFILDEEEQGEKQQCAVAASKSSHNFSFMPDNEVIMRHHNIA</sequence>
<dbReference type="GO" id="GO:0000723">
    <property type="term" value="P:telomere maintenance"/>
    <property type="evidence" value="ECO:0007669"/>
    <property type="project" value="InterPro"/>
</dbReference>
<dbReference type="InterPro" id="IPR027417">
    <property type="entry name" value="P-loop_NTPase"/>
</dbReference>
<dbReference type="GO" id="GO:0006310">
    <property type="term" value="P:DNA recombination"/>
    <property type="evidence" value="ECO:0007669"/>
    <property type="project" value="UniProtKB-KW"/>
</dbReference>
<evidence type="ECO:0000313" key="4">
    <source>
        <dbReference type="Proteomes" id="UP000189701"/>
    </source>
</evidence>
<evidence type="ECO:0000313" key="5">
    <source>
        <dbReference type="RefSeq" id="XP_009805036.1"/>
    </source>
</evidence>
<dbReference type="PANTHER" id="PTHR10492">
    <property type="match status" value="1"/>
</dbReference>
<keyword evidence="1" id="KW-0347">Helicase</keyword>
<keyword evidence="1" id="KW-0067">ATP-binding</keyword>
<dbReference type="KEGG" id="nsy:104250162"/>
<dbReference type="Pfam" id="PF21530">
    <property type="entry name" value="Pif1_2B_dom"/>
    <property type="match status" value="1"/>
</dbReference>
<dbReference type="GO" id="GO:0005524">
    <property type="term" value="F:ATP binding"/>
    <property type="evidence" value="ECO:0007669"/>
    <property type="project" value="UniProtKB-KW"/>
</dbReference>
<dbReference type="Proteomes" id="UP000189701">
    <property type="component" value="Unplaced"/>
</dbReference>
<feature type="domain" description="DNA helicase Pif1-like DEAD-box helicase" evidence="2">
    <location>
        <begin position="46"/>
        <end position="249"/>
    </location>
</feature>
<keyword evidence="1" id="KW-0547">Nucleotide-binding</keyword>
<evidence type="ECO:0000259" key="3">
    <source>
        <dbReference type="Pfam" id="PF21530"/>
    </source>
</evidence>
<keyword evidence="1" id="KW-0227">DNA damage</keyword>
<dbReference type="Gene3D" id="3.40.50.300">
    <property type="entry name" value="P-loop containing nucleotide triphosphate hydrolases"/>
    <property type="match status" value="1"/>
</dbReference>